<protein>
    <submittedName>
        <fullName evidence="2">Phytanoyl-CoA dioxygenase family protein</fullName>
    </submittedName>
</protein>
<feature type="compositionally biased region" description="Low complexity" evidence="1">
    <location>
        <begin position="139"/>
        <end position="155"/>
    </location>
</feature>
<reference evidence="3" key="1">
    <citation type="journal article" date="2019" name="Int. J. Syst. Evol. Microbiol.">
        <title>The Global Catalogue of Microorganisms (GCM) 10K type strain sequencing project: providing services to taxonomists for standard genome sequencing and annotation.</title>
        <authorList>
            <consortium name="The Broad Institute Genomics Platform"/>
            <consortium name="The Broad Institute Genome Sequencing Center for Infectious Disease"/>
            <person name="Wu L."/>
            <person name="Ma J."/>
        </authorList>
    </citation>
    <scope>NUCLEOTIDE SEQUENCE [LARGE SCALE GENOMIC DNA]</scope>
    <source>
        <strain evidence="3">TBRC 1826</strain>
    </source>
</reference>
<evidence type="ECO:0000313" key="2">
    <source>
        <dbReference type="EMBL" id="MFC3998486.1"/>
    </source>
</evidence>
<dbReference type="GO" id="GO:0051213">
    <property type="term" value="F:dioxygenase activity"/>
    <property type="evidence" value="ECO:0007669"/>
    <property type="project" value="UniProtKB-KW"/>
</dbReference>
<name>A0ABV8FUE3_9ACTN</name>
<dbReference type="Pfam" id="PF05721">
    <property type="entry name" value="PhyH"/>
    <property type="match status" value="1"/>
</dbReference>
<dbReference type="Proteomes" id="UP001595847">
    <property type="component" value="Unassembled WGS sequence"/>
</dbReference>
<evidence type="ECO:0000313" key="3">
    <source>
        <dbReference type="Proteomes" id="UP001595847"/>
    </source>
</evidence>
<keyword evidence="2" id="KW-0223">Dioxygenase</keyword>
<comment type="caution">
    <text evidence="2">The sequence shown here is derived from an EMBL/GenBank/DDBJ whole genome shotgun (WGS) entry which is preliminary data.</text>
</comment>
<dbReference type="Gene3D" id="2.60.120.620">
    <property type="entry name" value="q2cbj1_9rhob like domain"/>
    <property type="match status" value="1"/>
</dbReference>
<keyword evidence="2" id="KW-0560">Oxidoreductase</keyword>
<dbReference type="PANTHER" id="PTHR20883">
    <property type="entry name" value="PHYTANOYL-COA DIOXYGENASE DOMAIN CONTAINING 1"/>
    <property type="match status" value="1"/>
</dbReference>
<evidence type="ECO:0000256" key="1">
    <source>
        <dbReference type="SAM" id="MobiDB-lite"/>
    </source>
</evidence>
<sequence>MVRIVRHGADLDRYARAGVAGFGPWAGPGELGRLLAAIGLRRGAVADPHRELPGVAAVAADPVVAGAARSVLGADLDIESSRLIAVPPGGAGGPQHSALGSGAVELDPRGTVTVWLALTHATARTWCPHIAPDSHRGARPPSGRAQPRGPARPAAVLDPPAPSRWRPVPVAAGHGLLIDPRLVRRTPPNRGPAPAVALAIRYTAPGACTLRDGTVPAHLVPVPSPYQ</sequence>
<dbReference type="SUPFAM" id="SSF51197">
    <property type="entry name" value="Clavaminate synthase-like"/>
    <property type="match status" value="1"/>
</dbReference>
<dbReference type="InterPro" id="IPR008775">
    <property type="entry name" value="Phytyl_CoA_dOase-like"/>
</dbReference>
<dbReference type="PANTHER" id="PTHR20883:SF48">
    <property type="entry name" value="ECTOINE DIOXYGENASE"/>
    <property type="match status" value="1"/>
</dbReference>
<dbReference type="RefSeq" id="WP_378536342.1">
    <property type="nucleotide sequence ID" value="NZ_JBHSBH010000013.1"/>
</dbReference>
<organism evidence="2 3">
    <name type="scientific">Nocardiopsis sediminis</name>
    <dbReference type="NCBI Taxonomy" id="1778267"/>
    <lineage>
        <taxon>Bacteria</taxon>
        <taxon>Bacillati</taxon>
        <taxon>Actinomycetota</taxon>
        <taxon>Actinomycetes</taxon>
        <taxon>Streptosporangiales</taxon>
        <taxon>Nocardiopsidaceae</taxon>
        <taxon>Nocardiopsis</taxon>
    </lineage>
</organism>
<gene>
    <name evidence="2" type="ORF">ACFOVU_21355</name>
</gene>
<proteinExistence type="predicted"/>
<accession>A0ABV8FUE3</accession>
<feature type="region of interest" description="Disordered" evidence="1">
    <location>
        <begin position="131"/>
        <end position="163"/>
    </location>
</feature>
<keyword evidence="3" id="KW-1185">Reference proteome</keyword>
<dbReference type="EMBL" id="JBHSBH010000013">
    <property type="protein sequence ID" value="MFC3998486.1"/>
    <property type="molecule type" value="Genomic_DNA"/>
</dbReference>